<dbReference type="InterPro" id="IPR003593">
    <property type="entry name" value="AAA+_ATPase"/>
</dbReference>
<keyword evidence="5 9" id="KW-0067">ATP-binding</keyword>
<dbReference type="Gene3D" id="3.40.50.300">
    <property type="entry name" value="P-loop containing nucleotide triphosphate hydrolases"/>
    <property type="match status" value="1"/>
</dbReference>
<dbReference type="AlphaFoldDB" id="A0A8J3SFW7"/>
<dbReference type="SMART" id="SM00382">
    <property type="entry name" value="AAA"/>
    <property type="match status" value="1"/>
</dbReference>
<dbReference type="SUPFAM" id="SSF52540">
    <property type="entry name" value="P-loop containing nucleoside triphosphate hydrolases"/>
    <property type="match status" value="1"/>
</dbReference>
<dbReference type="GO" id="GO:0015424">
    <property type="term" value="F:ABC-type amino acid transporter activity"/>
    <property type="evidence" value="ECO:0007669"/>
    <property type="project" value="InterPro"/>
</dbReference>
<keyword evidence="2" id="KW-0813">Transport</keyword>
<keyword evidence="10" id="KW-1185">Reference proteome</keyword>
<evidence type="ECO:0000313" key="9">
    <source>
        <dbReference type="EMBL" id="GIH93503.1"/>
    </source>
</evidence>
<sequence length="282" mass="30568">MSGGSRTVRNRVAGDPVPGNPATGDGTAGEHAMVELRGVHKSFGSLHVLRGVDLTVEQGQVTVILGPSGSGKSTLLRTINHLEKVDRGSVRVGGRLLGYRQVGDRLHELSEREILRQRTQIGFVFQSFNLFPHLTVRQNLTEAPLSAQRRPRAEVEALATRLLERVGLADKAEAYPRTLSGGQQQRVAIARALALEPALVLFDEPTSALDPELVGEVLEVMKYLARSGTTMIVVTYEIGFAREVADTVVFMDAGLVVESGPPAQVLDAPRHERTRAFIGKVL</sequence>
<comment type="caution">
    <text evidence="9">The sequence shown here is derived from an EMBL/GenBank/DDBJ whole genome shotgun (WGS) entry which is preliminary data.</text>
</comment>
<dbReference type="GO" id="GO:0005524">
    <property type="term" value="F:ATP binding"/>
    <property type="evidence" value="ECO:0007669"/>
    <property type="project" value="UniProtKB-KW"/>
</dbReference>
<evidence type="ECO:0000259" key="8">
    <source>
        <dbReference type="PROSITE" id="PS50893"/>
    </source>
</evidence>
<evidence type="ECO:0000256" key="2">
    <source>
        <dbReference type="ARBA" id="ARBA00022448"/>
    </source>
</evidence>
<dbReference type="GO" id="GO:0016887">
    <property type="term" value="F:ATP hydrolysis activity"/>
    <property type="evidence" value="ECO:0007669"/>
    <property type="project" value="InterPro"/>
</dbReference>
<dbReference type="InterPro" id="IPR030679">
    <property type="entry name" value="ABC_ATPase_HisP-typ"/>
</dbReference>
<comment type="subcellular location">
    <subcellularLocation>
        <location evidence="1">Cell membrane</location>
        <topology evidence="1">Peripheral membrane protein</topology>
    </subcellularLocation>
</comment>
<name>A0A8J3SFW7_9ACTN</name>
<proteinExistence type="predicted"/>
<dbReference type="PANTHER" id="PTHR43166">
    <property type="entry name" value="AMINO ACID IMPORT ATP-BINDING PROTEIN"/>
    <property type="match status" value="1"/>
</dbReference>
<evidence type="ECO:0000256" key="7">
    <source>
        <dbReference type="SAM" id="MobiDB-lite"/>
    </source>
</evidence>
<evidence type="ECO:0000256" key="1">
    <source>
        <dbReference type="ARBA" id="ARBA00004202"/>
    </source>
</evidence>
<accession>A0A8J3SFW7</accession>
<dbReference type="CDD" id="cd03262">
    <property type="entry name" value="ABC_HisP_GlnQ"/>
    <property type="match status" value="1"/>
</dbReference>
<dbReference type="GO" id="GO:0005886">
    <property type="term" value="C:plasma membrane"/>
    <property type="evidence" value="ECO:0007669"/>
    <property type="project" value="UniProtKB-SubCell"/>
</dbReference>
<dbReference type="PIRSF" id="PIRSF039085">
    <property type="entry name" value="ABC_ATPase_HisP"/>
    <property type="match status" value="1"/>
</dbReference>
<dbReference type="PROSITE" id="PS00211">
    <property type="entry name" value="ABC_TRANSPORTER_1"/>
    <property type="match status" value="1"/>
</dbReference>
<dbReference type="InterPro" id="IPR050086">
    <property type="entry name" value="MetN_ABC_transporter-like"/>
</dbReference>
<evidence type="ECO:0000313" key="10">
    <source>
        <dbReference type="Proteomes" id="UP000619788"/>
    </source>
</evidence>
<dbReference type="InterPro" id="IPR017871">
    <property type="entry name" value="ABC_transporter-like_CS"/>
</dbReference>
<evidence type="ECO:0000256" key="6">
    <source>
        <dbReference type="ARBA" id="ARBA00023136"/>
    </source>
</evidence>
<gene>
    <name evidence="9" type="ORF">Psi01_41330</name>
</gene>
<dbReference type="Proteomes" id="UP000619788">
    <property type="component" value="Unassembled WGS sequence"/>
</dbReference>
<reference evidence="9 10" key="1">
    <citation type="submission" date="2021-01" db="EMBL/GenBank/DDBJ databases">
        <title>Whole genome shotgun sequence of Planobispora siamensis NBRC 107568.</title>
        <authorList>
            <person name="Komaki H."/>
            <person name="Tamura T."/>
        </authorList>
    </citation>
    <scope>NUCLEOTIDE SEQUENCE [LARGE SCALE GENOMIC DNA]</scope>
    <source>
        <strain evidence="9 10">NBRC 107568</strain>
    </source>
</reference>
<keyword evidence="6" id="KW-0472">Membrane</keyword>
<keyword evidence="3" id="KW-1003">Cell membrane</keyword>
<dbReference type="EMBL" id="BOOJ01000033">
    <property type="protein sequence ID" value="GIH93503.1"/>
    <property type="molecule type" value="Genomic_DNA"/>
</dbReference>
<feature type="domain" description="ABC transporter" evidence="8">
    <location>
        <begin position="34"/>
        <end position="278"/>
    </location>
</feature>
<dbReference type="Pfam" id="PF00005">
    <property type="entry name" value="ABC_tran"/>
    <property type="match status" value="1"/>
</dbReference>
<dbReference type="InterPro" id="IPR003439">
    <property type="entry name" value="ABC_transporter-like_ATP-bd"/>
</dbReference>
<evidence type="ECO:0000256" key="3">
    <source>
        <dbReference type="ARBA" id="ARBA00022475"/>
    </source>
</evidence>
<dbReference type="PROSITE" id="PS50893">
    <property type="entry name" value="ABC_TRANSPORTER_2"/>
    <property type="match status" value="1"/>
</dbReference>
<dbReference type="InterPro" id="IPR027417">
    <property type="entry name" value="P-loop_NTPase"/>
</dbReference>
<evidence type="ECO:0000256" key="5">
    <source>
        <dbReference type="ARBA" id="ARBA00022840"/>
    </source>
</evidence>
<evidence type="ECO:0000256" key="4">
    <source>
        <dbReference type="ARBA" id="ARBA00022741"/>
    </source>
</evidence>
<dbReference type="PANTHER" id="PTHR43166:SF35">
    <property type="entry name" value="L-CYSTINE IMPORT ATP-BINDING PROTEIN TCYN"/>
    <property type="match status" value="1"/>
</dbReference>
<protein>
    <submittedName>
        <fullName evidence="9">Putative amino acid ABC transporter, ATP-binding protein</fullName>
    </submittedName>
</protein>
<feature type="region of interest" description="Disordered" evidence="7">
    <location>
        <begin position="1"/>
        <end position="28"/>
    </location>
</feature>
<keyword evidence="4" id="KW-0547">Nucleotide-binding</keyword>
<organism evidence="9 10">
    <name type="scientific">Planobispora siamensis</name>
    <dbReference type="NCBI Taxonomy" id="936338"/>
    <lineage>
        <taxon>Bacteria</taxon>
        <taxon>Bacillati</taxon>
        <taxon>Actinomycetota</taxon>
        <taxon>Actinomycetes</taxon>
        <taxon>Streptosporangiales</taxon>
        <taxon>Streptosporangiaceae</taxon>
        <taxon>Planobispora</taxon>
    </lineage>
</organism>